<comment type="caution">
    <text evidence="5">The sequence shown here is derived from an EMBL/GenBank/DDBJ whole genome shotgun (WGS) entry which is preliminary data.</text>
</comment>
<dbReference type="CDD" id="cd04080">
    <property type="entry name" value="CBM6_cellulase-like"/>
    <property type="match status" value="2"/>
</dbReference>
<dbReference type="NCBIfam" id="TIGR04183">
    <property type="entry name" value="Por_Secre_tail"/>
    <property type="match status" value="1"/>
</dbReference>
<dbReference type="Pfam" id="PF18962">
    <property type="entry name" value="Por_Secre_tail"/>
    <property type="match status" value="1"/>
</dbReference>
<dbReference type="InterPro" id="IPR003343">
    <property type="entry name" value="Big_2"/>
</dbReference>
<dbReference type="InterPro" id="IPR006584">
    <property type="entry name" value="Cellulose-bd_IV"/>
</dbReference>
<dbReference type="InterPro" id="IPR026444">
    <property type="entry name" value="Secre_tail"/>
</dbReference>
<dbReference type="InterPro" id="IPR050546">
    <property type="entry name" value="Glycosyl_Hydrlase_16"/>
</dbReference>
<dbReference type="InterPro" id="IPR008979">
    <property type="entry name" value="Galactose-bd-like_sf"/>
</dbReference>
<keyword evidence="2" id="KW-0732">Signal</keyword>
<accession>A0ABR7TT39</accession>
<dbReference type="PROSITE" id="PS51762">
    <property type="entry name" value="GH16_2"/>
    <property type="match status" value="1"/>
</dbReference>
<dbReference type="Pfam" id="PF00722">
    <property type="entry name" value="Glyco_hydro_16"/>
    <property type="match status" value="1"/>
</dbReference>
<feature type="domain" description="CBM6" evidence="3">
    <location>
        <begin position="639"/>
        <end position="758"/>
    </location>
</feature>
<evidence type="ECO:0000259" key="3">
    <source>
        <dbReference type="PROSITE" id="PS51175"/>
    </source>
</evidence>
<feature type="domain" description="CBM6" evidence="3">
    <location>
        <begin position="936"/>
        <end position="1053"/>
    </location>
</feature>
<dbReference type="Proteomes" id="UP000659124">
    <property type="component" value="Unassembled WGS sequence"/>
</dbReference>
<dbReference type="InterPro" id="IPR000757">
    <property type="entry name" value="Beta-glucanase-like"/>
</dbReference>
<dbReference type="SUPFAM" id="SSF49899">
    <property type="entry name" value="Concanavalin A-like lectins/glucanases"/>
    <property type="match status" value="1"/>
</dbReference>
<reference evidence="5 6" key="1">
    <citation type="submission" date="2020-09" db="EMBL/GenBank/DDBJ databases">
        <title>Genome sequences of type strains of Chitinophaga qingshengii and Chitinophaga varians.</title>
        <authorList>
            <person name="Kittiwongwattana C."/>
        </authorList>
    </citation>
    <scope>NUCLEOTIDE SEQUENCE [LARGE SCALE GENOMIC DNA]</scope>
    <source>
        <strain evidence="5 6">JCM 30026</strain>
    </source>
</reference>
<evidence type="ECO:0000313" key="6">
    <source>
        <dbReference type="Proteomes" id="UP000659124"/>
    </source>
</evidence>
<dbReference type="InterPro" id="IPR013320">
    <property type="entry name" value="ConA-like_dom_sf"/>
</dbReference>
<name>A0ABR7TT39_9BACT</name>
<gene>
    <name evidence="5" type="ORF">ICL07_20540</name>
</gene>
<dbReference type="Pfam" id="PF02368">
    <property type="entry name" value="Big_2"/>
    <property type="match status" value="1"/>
</dbReference>
<dbReference type="Gene3D" id="2.60.40.1080">
    <property type="match status" value="3"/>
</dbReference>
<keyword evidence="6" id="KW-1185">Reference proteome</keyword>
<feature type="domain" description="GH16" evidence="4">
    <location>
        <begin position="290"/>
        <end position="545"/>
    </location>
</feature>
<proteinExistence type="inferred from homology"/>
<dbReference type="CDD" id="cd08023">
    <property type="entry name" value="GH16_laminarinase_like"/>
    <property type="match status" value="1"/>
</dbReference>
<dbReference type="Gene3D" id="2.60.120.260">
    <property type="entry name" value="Galactose-binding domain-like"/>
    <property type="match status" value="2"/>
</dbReference>
<protein>
    <submittedName>
        <fullName evidence="5">Carbohydrate-binding protein</fullName>
    </submittedName>
</protein>
<evidence type="ECO:0000313" key="5">
    <source>
        <dbReference type="EMBL" id="MBC9932787.1"/>
    </source>
</evidence>
<evidence type="ECO:0000256" key="1">
    <source>
        <dbReference type="ARBA" id="ARBA00006865"/>
    </source>
</evidence>
<dbReference type="PROSITE" id="PS51175">
    <property type="entry name" value="CBM6"/>
    <property type="match status" value="2"/>
</dbReference>
<dbReference type="Pfam" id="PF03422">
    <property type="entry name" value="CBM_6"/>
    <property type="match status" value="2"/>
</dbReference>
<dbReference type="SMART" id="SM00606">
    <property type="entry name" value="CBD_IV"/>
    <property type="match status" value="2"/>
</dbReference>
<dbReference type="EMBL" id="JACVFC010000003">
    <property type="protein sequence ID" value="MBC9932787.1"/>
    <property type="molecule type" value="Genomic_DNA"/>
</dbReference>
<dbReference type="PANTHER" id="PTHR10963:SF55">
    <property type="entry name" value="GLYCOSIDE HYDROLASE FAMILY 16 PROTEIN"/>
    <property type="match status" value="1"/>
</dbReference>
<dbReference type="PANTHER" id="PTHR10963">
    <property type="entry name" value="GLYCOSYL HYDROLASE-RELATED"/>
    <property type="match status" value="1"/>
</dbReference>
<evidence type="ECO:0000256" key="2">
    <source>
        <dbReference type="ARBA" id="ARBA00022729"/>
    </source>
</evidence>
<dbReference type="SMART" id="SM00635">
    <property type="entry name" value="BID_2"/>
    <property type="match status" value="3"/>
</dbReference>
<sequence>MKTGKPKSVTRRRLSALKFLLLLWWPCMLLCNTLNAQYLLLDDMEGHGPCSGKWTYYAGNTTTGKVEFGVPNPNPSGLNTSPLVARFTKDTSCFEYMSASVQLKDSFDLSVNSTFKMLVYASTLDEIMFKLQPGNNYSKAVFFTFKPSRVNHWEEATYNFQSVKTRTDFNTIAIQYIDGKKANGILYFDFLQGPNPTAIILKDTTIRMGYENGAVLTAQVSGGTLKPTLTAANWTASNLPAGVGISNVQRLNDTTALITLSGNSPANYSRTTLKLNIAGQELTTTNVTAYTAKGNVVFEGNPDWVLVFADEFNTDGLPDAGKWTVDPRPKAWINGEQQVYTDITHDNARVRNGGLVITGKKDYPTGNTTEPWSSGRLITQGKFDFRYGKVEVRAKLPRARGSWPAIWLMPTTSAYGAWPKSGELDVMEHVGNNFGTVMATIHNQNHNWTNGGGITGSKKLMDADTAYHVYWMEWAPDTIRFYYDTAKVLSYANPHTDWKDWPFDQQFHLILNLAIGGGMGGAIVDADWPDSMQVDYARIYQKGIGTPVLDTIKVSPSDLSFLPGKQQQFTARALDQNGRPMTITPVWGITGAGNTITANGLATLNGSGKVTATATVDTTTRTGVAFVNLRTANYKPVPAKIQAESFDNTNGGSTEPCSDIGGGVDVSYIGTNTWFEYDIDVPRSDTYRIQFRVAVTSASSLTIQRDSVNLQTVNLPVSGGWQKWITVTSAPIRLEQGQQTIRINSNKDGWNFNWLNIARADSLPLSRLVLKPDSATLIVGQTQQFTVAGYGADSSIFPISPVWTVQGSSGTVDNNGLFTGSAAGDALVIATVGTVRDTSLVHVTTPPVLTRIELAPDSVTVPLRASQQFTATGYDQRNNVLPFKPVWTTTGGGNSIDTNGVFTAGVTPGTYTVTASGGTLSASVTVMLDYTCSVNDKYEAESASNRATGPVLEACTDTGGGQDFTNLKAGDWFAYSTLNVPVAGRYTISFRVLSTAPAKIWIGHSTFKFDTISVPSTGGVWKTITDTIRLPALSYTGVHVLSGTFKFNWFSLDNCAVNPSPAMMTMNKSQHPVVDTEGKNPAFYPNPTSGRLTIDLKGLSYRLLTLMDIRGNILRQWNIPKGERLVNKDISALPAGTYILRLEGEDQTKTVQVVKM</sequence>
<dbReference type="InterPro" id="IPR005084">
    <property type="entry name" value="CBM6"/>
</dbReference>
<dbReference type="RefSeq" id="WP_188089923.1">
    <property type="nucleotide sequence ID" value="NZ_JACVFC010000003.1"/>
</dbReference>
<dbReference type="Gene3D" id="2.60.120.200">
    <property type="match status" value="1"/>
</dbReference>
<comment type="similarity">
    <text evidence="1">Belongs to the glycosyl hydrolase 16 family.</text>
</comment>
<organism evidence="5 6">
    <name type="scientific">Chitinophaga qingshengii</name>
    <dbReference type="NCBI Taxonomy" id="1569794"/>
    <lineage>
        <taxon>Bacteria</taxon>
        <taxon>Pseudomonadati</taxon>
        <taxon>Bacteroidota</taxon>
        <taxon>Chitinophagia</taxon>
        <taxon>Chitinophagales</taxon>
        <taxon>Chitinophagaceae</taxon>
        <taxon>Chitinophaga</taxon>
    </lineage>
</organism>
<evidence type="ECO:0000259" key="4">
    <source>
        <dbReference type="PROSITE" id="PS51762"/>
    </source>
</evidence>
<dbReference type="SUPFAM" id="SSF49785">
    <property type="entry name" value="Galactose-binding domain-like"/>
    <property type="match status" value="2"/>
</dbReference>